<evidence type="ECO:0000313" key="3">
    <source>
        <dbReference type="Proteomes" id="UP000000792"/>
    </source>
</evidence>
<organism evidence="2 3">
    <name type="scientific">Nitrosopumilus maritimus (strain SCM1)</name>
    <dbReference type="NCBI Taxonomy" id="436308"/>
    <lineage>
        <taxon>Archaea</taxon>
        <taxon>Nitrososphaerota</taxon>
        <taxon>Nitrososphaeria</taxon>
        <taxon>Nitrosopumilales</taxon>
        <taxon>Nitrosopumilaceae</taxon>
        <taxon>Nitrosopumilus</taxon>
    </lineage>
</organism>
<dbReference type="eggNOG" id="arCOG08800">
    <property type="taxonomic scope" value="Archaea"/>
</dbReference>
<evidence type="ECO:0000313" key="2">
    <source>
        <dbReference type="EMBL" id="ABX12480.1"/>
    </source>
</evidence>
<name>A9A267_NITMS</name>
<keyword evidence="3" id="KW-1185">Reference proteome</keyword>
<dbReference type="HOGENOM" id="CLU_036467_0_0_2"/>
<evidence type="ECO:0000256" key="1">
    <source>
        <dbReference type="SAM" id="Coils"/>
    </source>
</evidence>
<proteinExistence type="predicted"/>
<gene>
    <name evidence="2" type="ordered locus">Nmar_0584</name>
</gene>
<accession>A9A267</accession>
<dbReference type="EMBL" id="CP000866">
    <property type="protein sequence ID" value="ABX12480.1"/>
    <property type="molecule type" value="Genomic_DNA"/>
</dbReference>
<feature type="coiled-coil region" evidence="1">
    <location>
        <begin position="345"/>
        <end position="372"/>
    </location>
</feature>
<reference evidence="2 3" key="1">
    <citation type="journal article" date="2010" name="Proc. Natl. Acad. Sci. U.S.A.">
        <title>Nitrosopumilus maritimus genome reveals unique mechanisms for nitrification and autotrophy in globally distributed marine crenarchaea.</title>
        <authorList>
            <person name="Walker C.B."/>
            <person name="de la Torre J.R."/>
            <person name="Klotz M.G."/>
            <person name="Urakawa H."/>
            <person name="Pinel N."/>
            <person name="Arp D.J."/>
            <person name="Brochier-Armanet C."/>
            <person name="Chain P.S."/>
            <person name="Chan P.P."/>
            <person name="Gollabgir A."/>
            <person name="Hemp J."/>
            <person name="Hugler M."/>
            <person name="Karr E.A."/>
            <person name="Konneke M."/>
            <person name="Shin M."/>
            <person name="Lawton T.J."/>
            <person name="Lowe T."/>
            <person name="Martens-Habbena W."/>
            <person name="Sayavedra-Soto L.A."/>
            <person name="Lang D."/>
            <person name="Sievert S.M."/>
            <person name="Rosenzweig A.C."/>
            <person name="Manning G."/>
            <person name="Stahl D.A."/>
        </authorList>
    </citation>
    <scope>NUCLEOTIDE SEQUENCE [LARGE SCALE GENOMIC DNA]</scope>
    <source>
        <strain evidence="2 3">SCM1</strain>
    </source>
</reference>
<dbReference type="InParanoid" id="A9A267"/>
<keyword evidence="1" id="KW-0175">Coiled coil</keyword>
<dbReference type="AlphaFoldDB" id="A9A267"/>
<dbReference type="KEGG" id="nmr:Nmar_0584"/>
<sequence length="551" mass="63310">MLVMGVFFTIFLNSAHAQTVGDQTTLSGDLQNNPIAQDILKKIEQSKKWIAKIEQRNFEDSQRQAELEQKRAEILQSLEDDLRKWEELWGYYTFDNILERALENSPAKDTSSIYDHPLKFTASKINAGKEALQKVILEGGNSEQARDAFVKAAKITRAEMVSVNAFYNILNNNAYYNQQVLFESDGRFNYDLSGEELRKYYQDFRTNPAYFEANPLDEVSWSDLGKTNFDTECRTGHVLVYRTHADDYVCTTEYTAEMWVRHDMGKLANGINEERHNLLNEQKFNKDRILQKADSLNSKIKTIQTHYEAEISEILAKYDSLMTDIELDKRAEEKQILENSDSDSKKTISQQIANIREKFDELEKNTLDEKDDVLKILANQHITSIEEFASLYELDDEIKIEWNADSLTFYPSAYYFPQQSESSLIVKTSSENTISDFLVDDTSFKNAFGEKIHSLKPGQLVQIASDVTNNDNFSKKFVYLVEIKDEQNQIVQPLKWITGQLDSDQVLNLGLSWIPQTPGNFYADVFVGTSLDFVSHTETISISVTPQDHLS</sequence>
<protein>
    <submittedName>
        <fullName evidence="2">Uncharacterized protein</fullName>
    </submittedName>
</protein>
<dbReference type="Proteomes" id="UP000000792">
    <property type="component" value="Chromosome"/>
</dbReference>
<dbReference type="EnsemblBacteria" id="ABX12480">
    <property type="protein sequence ID" value="ABX12480"/>
    <property type="gene ID" value="Nmar_0584"/>
</dbReference>